<evidence type="ECO:0000256" key="2">
    <source>
        <dbReference type="ARBA" id="ARBA00023315"/>
    </source>
</evidence>
<gene>
    <name evidence="4" type="ORF">CLHUN_08720</name>
</gene>
<protein>
    <submittedName>
        <fullName evidence="4">Acetyltransferase (GNAT) family protein</fullName>
    </submittedName>
</protein>
<dbReference type="AlphaFoldDB" id="A0A1V4SQI1"/>
<dbReference type="InterPro" id="IPR016181">
    <property type="entry name" value="Acyl_CoA_acyltransferase"/>
</dbReference>
<dbReference type="RefSeq" id="WP_080063326.1">
    <property type="nucleotide sequence ID" value="NZ_MZGX01000004.1"/>
</dbReference>
<proteinExistence type="predicted"/>
<keyword evidence="2" id="KW-0012">Acyltransferase</keyword>
<dbReference type="PROSITE" id="PS51186">
    <property type="entry name" value="GNAT"/>
    <property type="match status" value="1"/>
</dbReference>
<dbReference type="GO" id="GO:0016747">
    <property type="term" value="F:acyltransferase activity, transferring groups other than amino-acyl groups"/>
    <property type="evidence" value="ECO:0007669"/>
    <property type="project" value="InterPro"/>
</dbReference>
<reference evidence="4 5" key="1">
    <citation type="submission" date="2017-03" db="EMBL/GenBank/DDBJ databases">
        <title>Genome sequence of Clostridium hungatei DSM 14427.</title>
        <authorList>
            <person name="Poehlein A."/>
            <person name="Daniel R."/>
        </authorList>
    </citation>
    <scope>NUCLEOTIDE SEQUENCE [LARGE SCALE GENOMIC DNA]</scope>
    <source>
        <strain evidence="4 5">DSM 14427</strain>
    </source>
</reference>
<keyword evidence="5" id="KW-1185">Reference proteome</keyword>
<dbReference type="Proteomes" id="UP000191554">
    <property type="component" value="Unassembled WGS sequence"/>
</dbReference>
<evidence type="ECO:0000313" key="4">
    <source>
        <dbReference type="EMBL" id="OPX45497.1"/>
    </source>
</evidence>
<dbReference type="EMBL" id="MZGX01000004">
    <property type="protein sequence ID" value="OPX45497.1"/>
    <property type="molecule type" value="Genomic_DNA"/>
</dbReference>
<evidence type="ECO:0000259" key="3">
    <source>
        <dbReference type="PROSITE" id="PS51186"/>
    </source>
</evidence>
<sequence>MNYSFIIRKATLEDATSISIIMQEAFRKYMLDTGLSGTLDALTESLQNIEADILEKEVYIALIDGNPVGTIRIKLQPDNTAYISRFGVMLGYHNIGIGKSLMNLADKILISQGVKKVSLHTASKYRDLIRFYYGRGFYIDSTSTDRGYIRALLVKEYQS</sequence>
<feature type="domain" description="N-acetyltransferase" evidence="3">
    <location>
        <begin position="5"/>
        <end position="158"/>
    </location>
</feature>
<dbReference type="CDD" id="cd04301">
    <property type="entry name" value="NAT_SF"/>
    <property type="match status" value="1"/>
</dbReference>
<dbReference type="OrthoDB" id="2111574at2"/>
<name>A0A1V4SQI1_RUMHU</name>
<comment type="caution">
    <text evidence="4">The sequence shown here is derived from an EMBL/GenBank/DDBJ whole genome shotgun (WGS) entry which is preliminary data.</text>
</comment>
<dbReference type="InterPro" id="IPR050832">
    <property type="entry name" value="Bact_Acetyltransf"/>
</dbReference>
<dbReference type="InterPro" id="IPR000182">
    <property type="entry name" value="GNAT_dom"/>
</dbReference>
<dbReference type="Pfam" id="PF00583">
    <property type="entry name" value="Acetyltransf_1"/>
    <property type="match status" value="1"/>
</dbReference>
<organism evidence="4 5">
    <name type="scientific">Ruminiclostridium hungatei</name>
    <name type="common">Clostridium hungatei</name>
    <dbReference type="NCBI Taxonomy" id="48256"/>
    <lineage>
        <taxon>Bacteria</taxon>
        <taxon>Bacillati</taxon>
        <taxon>Bacillota</taxon>
        <taxon>Clostridia</taxon>
        <taxon>Eubacteriales</taxon>
        <taxon>Oscillospiraceae</taxon>
        <taxon>Ruminiclostridium</taxon>
    </lineage>
</organism>
<keyword evidence="1 4" id="KW-0808">Transferase</keyword>
<dbReference type="SUPFAM" id="SSF55729">
    <property type="entry name" value="Acyl-CoA N-acyltransferases (Nat)"/>
    <property type="match status" value="1"/>
</dbReference>
<dbReference type="Gene3D" id="3.40.630.30">
    <property type="match status" value="1"/>
</dbReference>
<dbReference type="STRING" id="48256.CLHUN_08720"/>
<evidence type="ECO:0000313" key="5">
    <source>
        <dbReference type="Proteomes" id="UP000191554"/>
    </source>
</evidence>
<dbReference type="PANTHER" id="PTHR43877">
    <property type="entry name" value="AMINOALKYLPHOSPHONATE N-ACETYLTRANSFERASE-RELATED-RELATED"/>
    <property type="match status" value="1"/>
</dbReference>
<accession>A0A1V4SQI1</accession>
<evidence type="ECO:0000256" key="1">
    <source>
        <dbReference type="ARBA" id="ARBA00022679"/>
    </source>
</evidence>